<accession>W3WM66</accession>
<dbReference type="KEGG" id="pfy:PFICI_13504"/>
<organism evidence="2 3">
    <name type="scientific">Pestalotiopsis fici (strain W106-1 / CGMCC3.15140)</name>
    <dbReference type="NCBI Taxonomy" id="1229662"/>
    <lineage>
        <taxon>Eukaryota</taxon>
        <taxon>Fungi</taxon>
        <taxon>Dikarya</taxon>
        <taxon>Ascomycota</taxon>
        <taxon>Pezizomycotina</taxon>
        <taxon>Sordariomycetes</taxon>
        <taxon>Xylariomycetidae</taxon>
        <taxon>Amphisphaeriales</taxon>
        <taxon>Sporocadaceae</taxon>
        <taxon>Pestalotiopsis</taxon>
    </lineage>
</organism>
<dbReference type="GeneID" id="19278517"/>
<dbReference type="AlphaFoldDB" id="W3WM66"/>
<gene>
    <name evidence="2" type="ORF">PFICI_13504</name>
</gene>
<feature type="transmembrane region" description="Helical" evidence="1">
    <location>
        <begin position="257"/>
        <end position="276"/>
    </location>
</feature>
<keyword evidence="1" id="KW-0812">Transmembrane</keyword>
<feature type="transmembrane region" description="Helical" evidence="1">
    <location>
        <begin position="53"/>
        <end position="72"/>
    </location>
</feature>
<protein>
    <submittedName>
        <fullName evidence="2">Uncharacterized protein</fullName>
    </submittedName>
</protein>
<feature type="transmembrane region" description="Helical" evidence="1">
    <location>
        <begin position="18"/>
        <end position="41"/>
    </location>
</feature>
<dbReference type="Proteomes" id="UP000030651">
    <property type="component" value="Unassembled WGS sequence"/>
</dbReference>
<dbReference type="OrthoDB" id="3550824at2759"/>
<sequence length="364" mass="40226">MDSDTIAIDDGVSRVSGYYGPGAVGAWWLLSLTALIGSFTGDRAAPGGAKPPSIWNLFNIDANLLGAVGYPLVASLDLLYNLKTYTSDPQSMALYCAPLLILFEAEIIMAALLGGVGTRIYRRQPRTIDFVFVALSLVYFYLSRRIAILVCIDKLVLFADHSLAPLSTWAICEGVHHISACQRTMDDYINRDFYPDILDQSGDSKPSESHATGYEENEVMTVFFILFGVGGTVSVGLRSLLDEGWESLTYWYKVVDFFLAACFGWLGWFIFWFIILPFVLNMVVLFQFVFTMLLLKLFKIKLGGGMIPQSAASFLDLDQMAAFMVGGLVPLVMRAAPVLRRLLASCRHRILRGNGNTVNDGDVV</sequence>
<feature type="transmembrane region" description="Helical" evidence="1">
    <location>
        <begin position="219"/>
        <end position="237"/>
    </location>
</feature>
<evidence type="ECO:0000313" key="3">
    <source>
        <dbReference type="Proteomes" id="UP000030651"/>
    </source>
</evidence>
<proteinExistence type="predicted"/>
<name>W3WM66_PESFW</name>
<dbReference type="EMBL" id="KI912119">
    <property type="protein sequence ID" value="ETS75020.1"/>
    <property type="molecule type" value="Genomic_DNA"/>
</dbReference>
<dbReference type="InParanoid" id="W3WM66"/>
<keyword evidence="3" id="KW-1185">Reference proteome</keyword>
<evidence type="ECO:0000313" key="2">
    <source>
        <dbReference type="EMBL" id="ETS75020.1"/>
    </source>
</evidence>
<keyword evidence="1" id="KW-1133">Transmembrane helix</keyword>
<reference evidence="3" key="1">
    <citation type="journal article" date="2015" name="BMC Genomics">
        <title>Genomic and transcriptomic analysis of the endophytic fungus Pestalotiopsis fici reveals its lifestyle and high potential for synthesis of natural products.</title>
        <authorList>
            <person name="Wang X."/>
            <person name="Zhang X."/>
            <person name="Liu L."/>
            <person name="Xiang M."/>
            <person name="Wang W."/>
            <person name="Sun X."/>
            <person name="Che Y."/>
            <person name="Guo L."/>
            <person name="Liu G."/>
            <person name="Guo L."/>
            <person name="Wang C."/>
            <person name="Yin W.B."/>
            <person name="Stadler M."/>
            <person name="Zhang X."/>
            <person name="Liu X."/>
        </authorList>
    </citation>
    <scope>NUCLEOTIDE SEQUENCE [LARGE SCALE GENOMIC DNA]</scope>
    <source>
        <strain evidence="3">W106-1 / CGMCC3.15140</strain>
    </source>
</reference>
<feature type="transmembrane region" description="Helical" evidence="1">
    <location>
        <begin position="320"/>
        <end position="339"/>
    </location>
</feature>
<dbReference type="HOGENOM" id="CLU_760970_0_0_1"/>
<feature type="transmembrane region" description="Helical" evidence="1">
    <location>
        <begin position="92"/>
        <end position="116"/>
    </location>
</feature>
<dbReference type="RefSeq" id="XP_007840276.1">
    <property type="nucleotide sequence ID" value="XM_007842085.1"/>
</dbReference>
<keyword evidence="1" id="KW-0472">Membrane</keyword>
<evidence type="ECO:0000256" key="1">
    <source>
        <dbReference type="SAM" id="Phobius"/>
    </source>
</evidence>